<dbReference type="Pfam" id="PF26310">
    <property type="entry name" value="YczF"/>
    <property type="match status" value="1"/>
</dbReference>
<dbReference type="RefSeq" id="WP_191159367.1">
    <property type="nucleotide sequence ID" value="NZ_JACXAI010000021.1"/>
</dbReference>
<keyword evidence="1" id="KW-0472">Membrane</keyword>
<proteinExistence type="predicted"/>
<dbReference type="EMBL" id="JACXAI010000021">
    <property type="protein sequence ID" value="MBD1381770.1"/>
    <property type="molecule type" value="Genomic_DNA"/>
</dbReference>
<comment type="caution">
    <text evidence="2">The sequence shown here is derived from an EMBL/GenBank/DDBJ whole genome shotgun (WGS) entry which is preliminary data.</text>
</comment>
<dbReference type="InterPro" id="IPR058725">
    <property type="entry name" value="YczF"/>
</dbReference>
<gene>
    <name evidence="2" type="ORF">IC621_16175</name>
</gene>
<organism evidence="2 3">
    <name type="scientific">Metabacillus arenae</name>
    <dbReference type="NCBI Taxonomy" id="2771434"/>
    <lineage>
        <taxon>Bacteria</taxon>
        <taxon>Bacillati</taxon>
        <taxon>Bacillota</taxon>
        <taxon>Bacilli</taxon>
        <taxon>Bacillales</taxon>
        <taxon>Bacillaceae</taxon>
        <taxon>Metabacillus</taxon>
    </lineage>
</organism>
<feature type="transmembrane region" description="Helical" evidence="1">
    <location>
        <begin position="49"/>
        <end position="66"/>
    </location>
</feature>
<keyword evidence="1" id="KW-1133">Transmembrane helix</keyword>
<evidence type="ECO:0000313" key="3">
    <source>
        <dbReference type="Proteomes" id="UP000626844"/>
    </source>
</evidence>
<evidence type="ECO:0000256" key="1">
    <source>
        <dbReference type="SAM" id="Phobius"/>
    </source>
</evidence>
<keyword evidence="1" id="KW-0812">Transmembrane</keyword>
<evidence type="ECO:0000313" key="2">
    <source>
        <dbReference type="EMBL" id="MBD1381770.1"/>
    </source>
</evidence>
<protein>
    <submittedName>
        <fullName evidence="2">Uncharacterized protein</fullName>
    </submittedName>
</protein>
<sequence length="78" mass="8732">MKVIGAFVLIFLLSISLSLAMDILLGFKFSRAATHLLNPFWVMDAGENVMLLFFLLITIAQLIFVIKKNKTNKQKGSS</sequence>
<dbReference type="Proteomes" id="UP000626844">
    <property type="component" value="Unassembled WGS sequence"/>
</dbReference>
<reference evidence="2" key="1">
    <citation type="submission" date="2020-09" db="EMBL/GenBank/DDBJ databases">
        <title>A novel bacterium of genus Bacillus, isolated from South China Sea.</title>
        <authorList>
            <person name="Huang H."/>
            <person name="Mo K."/>
            <person name="Hu Y."/>
        </authorList>
    </citation>
    <scope>NUCLEOTIDE SEQUENCE</scope>
    <source>
        <strain evidence="2">IB182487</strain>
    </source>
</reference>
<keyword evidence="3" id="KW-1185">Reference proteome</keyword>
<dbReference type="AlphaFoldDB" id="A0A926RYI1"/>
<name>A0A926RYI1_9BACI</name>
<accession>A0A926RYI1</accession>